<reference evidence="1" key="1">
    <citation type="journal article" date="2023" name="Insect Mol. Biol.">
        <title>Genome sequencing provides insights into the evolution of gene families encoding plant cell wall-degrading enzymes in longhorned beetles.</title>
        <authorList>
            <person name="Shin N.R."/>
            <person name="Okamura Y."/>
            <person name="Kirsch R."/>
            <person name="Pauchet Y."/>
        </authorList>
    </citation>
    <scope>NUCLEOTIDE SEQUENCE</scope>
    <source>
        <strain evidence="1">RBIC_L_NR</strain>
    </source>
</reference>
<dbReference type="Proteomes" id="UP001162156">
    <property type="component" value="Unassembled WGS sequence"/>
</dbReference>
<protein>
    <submittedName>
        <fullName evidence="1">Uncharacterized protein</fullName>
    </submittedName>
</protein>
<keyword evidence="2" id="KW-1185">Reference proteome</keyword>
<proteinExistence type="predicted"/>
<dbReference type="AlphaFoldDB" id="A0AAV8ZYJ0"/>
<gene>
    <name evidence="1" type="ORF">NQ314_000370</name>
</gene>
<dbReference type="GO" id="GO:0098793">
    <property type="term" value="C:presynapse"/>
    <property type="evidence" value="ECO:0007669"/>
    <property type="project" value="GOC"/>
</dbReference>
<dbReference type="PANTHER" id="PTHR31640">
    <property type="entry name" value="TRANSMEMBRANE PROTEIN KIAA1109"/>
    <property type="match status" value="1"/>
</dbReference>
<sequence>MQVFIDALTPTAANLHPVTVINHLHTSCIGQVEAANILKTTENVAKLCQQPTEDDKIKDVGIYEETVKTQLQAAVFLPKVRF</sequence>
<name>A0AAV8ZYJ0_9CUCU</name>
<accession>A0AAV8ZYJ0</accession>
<evidence type="ECO:0000313" key="2">
    <source>
        <dbReference type="Proteomes" id="UP001162156"/>
    </source>
</evidence>
<dbReference type="InterPro" id="IPR033616">
    <property type="entry name" value="BLTP1"/>
</dbReference>
<dbReference type="PANTHER" id="PTHR31640:SF1">
    <property type="entry name" value="BRIDGE-LIKE LIPID TRANSFER PROTEIN FAMILY MEMBER 1"/>
    <property type="match status" value="1"/>
</dbReference>
<dbReference type="EMBL" id="JANEYF010000117">
    <property type="protein sequence ID" value="KAJ8972144.1"/>
    <property type="molecule type" value="Genomic_DNA"/>
</dbReference>
<organism evidence="1 2">
    <name type="scientific">Rhamnusium bicolor</name>
    <dbReference type="NCBI Taxonomy" id="1586634"/>
    <lineage>
        <taxon>Eukaryota</taxon>
        <taxon>Metazoa</taxon>
        <taxon>Ecdysozoa</taxon>
        <taxon>Arthropoda</taxon>
        <taxon>Hexapoda</taxon>
        <taxon>Insecta</taxon>
        <taxon>Pterygota</taxon>
        <taxon>Neoptera</taxon>
        <taxon>Endopterygota</taxon>
        <taxon>Coleoptera</taxon>
        <taxon>Polyphaga</taxon>
        <taxon>Cucujiformia</taxon>
        <taxon>Chrysomeloidea</taxon>
        <taxon>Cerambycidae</taxon>
        <taxon>Lepturinae</taxon>
        <taxon>Rhagiini</taxon>
        <taxon>Rhamnusium</taxon>
    </lineage>
</organism>
<comment type="caution">
    <text evidence="1">The sequence shown here is derived from an EMBL/GenBank/DDBJ whole genome shotgun (WGS) entry which is preliminary data.</text>
</comment>
<evidence type="ECO:0000313" key="1">
    <source>
        <dbReference type="EMBL" id="KAJ8972144.1"/>
    </source>
</evidence>
<dbReference type="GO" id="GO:0048488">
    <property type="term" value="P:synaptic vesicle endocytosis"/>
    <property type="evidence" value="ECO:0007669"/>
    <property type="project" value="TreeGrafter"/>
</dbReference>